<dbReference type="GO" id="GO:0031011">
    <property type="term" value="C:Ino80 complex"/>
    <property type="evidence" value="ECO:0007669"/>
    <property type="project" value="InterPro"/>
</dbReference>
<evidence type="ECO:0000313" key="4">
    <source>
        <dbReference type="Proteomes" id="UP000275078"/>
    </source>
</evidence>
<organism evidence="3 4">
    <name type="scientific">Ascobolus immersus RN42</name>
    <dbReference type="NCBI Taxonomy" id="1160509"/>
    <lineage>
        <taxon>Eukaryota</taxon>
        <taxon>Fungi</taxon>
        <taxon>Dikarya</taxon>
        <taxon>Ascomycota</taxon>
        <taxon>Pezizomycotina</taxon>
        <taxon>Pezizomycetes</taxon>
        <taxon>Pezizales</taxon>
        <taxon>Ascobolaceae</taxon>
        <taxon>Ascobolus</taxon>
    </lineage>
</organism>
<feature type="compositionally biased region" description="Low complexity" evidence="1">
    <location>
        <begin position="25"/>
        <end position="43"/>
    </location>
</feature>
<feature type="compositionally biased region" description="Basic residues" evidence="1">
    <location>
        <begin position="239"/>
        <end position="250"/>
    </location>
</feature>
<reference evidence="3 4" key="1">
    <citation type="journal article" date="2018" name="Nat. Ecol. Evol.">
        <title>Pezizomycetes genomes reveal the molecular basis of ectomycorrhizal truffle lifestyle.</title>
        <authorList>
            <person name="Murat C."/>
            <person name="Payen T."/>
            <person name="Noel B."/>
            <person name="Kuo A."/>
            <person name="Morin E."/>
            <person name="Chen J."/>
            <person name="Kohler A."/>
            <person name="Krizsan K."/>
            <person name="Balestrini R."/>
            <person name="Da Silva C."/>
            <person name="Montanini B."/>
            <person name="Hainaut M."/>
            <person name="Levati E."/>
            <person name="Barry K.W."/>
            <person name="Belfiori B."/>
            <person name="Cichocki N."/>
            <person name="Clum A."/>
            <person name="Dockter R.B."/>
            <person name="Fauchery L."/>
            <person name="Guy J."/>
            <person name="Iotti M."/>
            <person name="Le Tacon F."/>
            <person name="Lindquist E.A."/>
            <person name="Lipzen A."/>
            <person name="Malagnac F."/>
            <person name="Mello A."/>
            <person name="Molinier V."/>
            <person name="Miyauchi S."/>
            <person name="Poulain J."/>
            <person name="Riccioni C."/>
            <person name="Rubini A."/>
            <person name="Sitrit Y."/>
            <person name="Splivallo R."/>
            <person name="Traeger S."/>
            <person name="Wang M."/>
            <person name="Zifcakova L."/>
            <person name="Wipf D."/>
            <person name="Zambonelli A."/>
            <person name="Paolocci F."/>
            <person name="Nowrousian M."/>
            <person name="Ottonello S."/>
            <person name="Baldrian P."/>
            <person name="Spatafora J.W."/>
            <person name="Henrissat B."/>
            <person name="Nagy L.G."/>
            <person name="Aury J.M."/>
            <person name="Wincker P."/>
            <person name="Grigoriev I.V."/>
            <person name="Bonfante P."/>
            <person name="Martin F.M."/>
        </authorList>
    </citation>
    <scope>NUCLEOTIDE SEQUENCE [LARGE SCALE GENOMIC DNA]</scope>
    <source>
        <strain evidence="3 4">RN42</strain>
    </source>
</reference>
<keyword evidence="4" id="KW-1185">Reference proteome</keyword>
<evidence type="ECO:0000259" key="2">
    <source>
        <dbReference type="Pfam" id="PF14612"/>
    </source>
</evidence>
<evidence type="ECO:0000313" key="3">
    <source>
        <dbReference type="EMBL" id="RPA75156.1"/>
    </source>
</evidence>
<name>A0A3N4HQ99_ASCIM</name>
<proteinExistence type="predicted"/>
<gene>
    <name evidence="3" type="ORF">BJ508DRAFT_23823</name>
</gene>
<feature type="compositionally biased region" description="Basic residues" evidence="1">
    <location>
        <begin position="220"/>
        <end position="230"/>
    </location>
</feature>
<sequence length="250" mass="27791">MTPMAPLPPLVGAQPPPPPPPQPHHIPTSHPQHPLHPPTLAHTTPHHHERKAPDPNQKSWRRKYRKLHHHFTSAMSRSDTLFNHDTRLTSILTRLNEQNADLVELIESTLSGTELVLPDGFDSLIDDSDVDGEDLEGAVVRALEATPGEVEEGKELVLPEELVRREEEERNPMDHLNWLRRNEPGVFLQDLEAAGGGKGAGGKRRKKGGEEDEEEVGGRGRGKGGEKRKRGGGEEGRKKAVTKRRKKGEE</sequence>
<dbReference type="Proteomes" id="UP000275078">
    <property type="component" value="Unassembled WGS sequence"/>
</dbReference>
<dbReference type="EMBL" id="ML119770">
    <property type="protein sequence ID" value="RPA75156.1"/>
    <property type="molecule type" value="Genomic_DNA"/>
</dbReference>
<dbReference type="GO" id="GO:0006338">
    <property type="term" value="P:chromatin remodeling"/>
    <property type="evidence" value="ECO:0007669"/>
    <property type="project" value="InterPro"/>
</dbReference>
<dbReference type="OrthoDB" id="4095124at2759"/>
<feature type="region of interest" description="Disordered" evidence="1">
    <location>
        <begin position="192"/>
        <end position="250"/>
    </location>
</feature>
<dbReference type="InterPro" id="IPR032742">
    <property type="entry name" value="Iec3_N"/>
</dbReference>
<feature type="domain" description="INO80 complex subunit 3 N-terminal" evidence="2">
    <location>
        <begin position="58"/>
        <end position="106"/>
    </location>
</feature>
<feature type="region of interest" description="Disordered" evidence="1">
    <location>
        <begin position="1"/>
        <end position="59"/>
    </location>
</feature>
<dbReference type="AlphaFoldDB" id="A0A3N4HQ99"/>
<evidence type="ECO:0000256" key="1">
    <source>
        <dbReference type="SAM" id="MobiDB-lite"/>
    </source>
</evidence>
<accession>A0A3N4HQ99</accession>
<feature type="compositionally biased region" description="Pro residues" evidence="1">
    <location>
        <begin position="1"/>
        <end position="24"/>
    </location>
</feature>
<protein>
    <recommendedName>
        <fullName evidence="2">INO80 complex subunit 3 N-terminal domain-containing protein</fullName>
    </recommendedName>
</protein>
<dbReference type="Pfam" id="PF14612">
    <property type="entry name" value="Ino80_Iec3"/>
    <property type="match status" value="1"/>
</dbReference>